<name>A0ABQ5SI01_9CHLO</name>
<evidence type="ECO:0000313" key="2">
    <source>
        <dbReference type="Proteomes" id="UP001165090"/>
    </source>
</evidence>
<sequence length="107" mass="11304">MLVVGAEPPTYREITGFGAVNIPRGERMRVPRNTGEGGDCCQVVVATGEAKPPYPPHTYTVSVVYGIVMNRRVTETELPPPISLQDLATLTFGNAAAADPAVHISAA</sequence>
<reference evidence="1 2" key="1">
    <citation type="journal article" date="2023" name="IScience">
        <title>Expanded male sex-determining region conserved during the evolution of homothallism in the green alga Volvox.</title>
        <authorList>
            <person name="Yamamoto K."/>
            <person name="Matsuzaki R."/>
            <person name="Mahakham W."/>
            <person name="Heman W."/>
            <person name="Sekimoto H."/>
            <person name="Kawachi M."/>
            <person name="Minakuchi Y."/>
            <person name="Toyoda A."/>
            <person name="Nozaki H."/>
        </authorList>
    </citation>
    <scope>NUCLEOTIDE SEQUENCE [LARGE SCALE GENOMIC DNA]</scope>
    <source>
        <strain evidence="1 2">NIES-4468</strain>
    </source>
</reference>
<dbReference type="EMBL" id="BSDZ01000086">
    <property type="protein sequence ID" value="GLI69573.1"/>
    <property type="molecule type" value="Genomic_DNA"/>
</dbReference>
<organism evidence="1 2">
    <name type="scientific">Volvox africanus</name>
    <dbReference type="NCBI Taxonomy" id="51714"/>
    <lineage>
        <taxon>Eukaryota</taxon>
        <taxon>Viridiplantae</taxon>
        <taxon>Chlorophyta</taxon>
        <taxon>core chlorophytes</taxon>
        <taxon>Chlorophyceae</taxon>
        <taxon>CS clade</taxon>
        <taxon>Chlamydomonadales</taxon>
        <taxon>Volvocaceae</taxon>
        <taxon>Volvox</taxon>
    </lineage>
</organism>
<evidence type="ECO:0000313" key="1">
    <source>
        <dbReference type="EMBL" id="GLI69573.1"/>
    </source>
</evidence>
<gene>
    <name evidence="1" type="ORF">VaNZ11_014231</name>
</gene>
<comment type="caution">
    <text evidence="1">The sequence shown here is derived from an EMBL/GenBank/DDBJ whole genome shotgun (WGS) entry which is preliminary data.</text>
</comment>
<accession>A0ABQ5SI01</accession>
<dbReference type="Proteomes" id="UP001165090">
    <property type="component" value="Unassembled WGS sequence"/>
</dbReference>
<protein>
    <submittedName>
        <fullName evidence="1">Uncharacterized protein</fullName>
    </submittedName>
</protein>
<keyword evidence="2" id="KW-1185">Reference proteome</keyword>
<proteinExistence type="predicted"/>